<protein>
    <recommendedName>
        <fullName evidence="2">Reverse transcriptase Ty1/copia-type domain-containing protein</fullName>
    </recommendedName>
</protein>
<dbReference type="Pfam" id="PF07727">
    <property type="entry name" value="RVT_2"/>
    <property type="match status" value="1"/>
</dbReference>
<gene>
    <name evidence="3" type="ORF">L3X38_024702</name>
</gene>
<dbReference type="InterPro" id="IPR013103">
    <property type="entry name" value="RVT_2"/>
</dbReference>
<dbReference type="EMBL" id="JAJFAZ020000004">
    <property type="protein sequence ID" value="KAI5334569.1"/>
    <property type="molecule type" value="Genomic_DNA"/>
</dbReference>
<keyword evidence="1" id="KW-0812">Transmembrane</keyword>
<name>A0AAD4Z6R3_PRUDU</name>
<feature type="transmembrane region" description="Helical" evidence="1">
    <location>
        <begin position="12"/>
        <end position="30"/>
    </location>
</feature>
<evidence type="ECO:0000256" key="1">
    <source>
        <dbReference type="SAM" id="Phobius"/>
    </source>
</evidence>
<dbReference type="Proteomes" id="UP001054821">
    <property type="component" value="Chromosome 4"/>
</dbReference>
<accession>A0AAD4Z6R3</accession>
<sequence length="267" mass="29596">MKEKYEMTDLGLLYHFLGMGVIQTYSSIFIHQRKYASSLLNKFGLTDCKPVSNPLVATEKLIKDDGSGAADEENYRKLVGSLLYLTATRPDVMYAASLLARYMHGPSNKHYGTAKRVVRCVKGTLDYGLMYEKGKKAVLMGYCDSDWGGSIEDSKSTSGYGFSFGSGVFSWASVKQNCVALSTAEAEYVSASEATTQAIWPRMLYNKGRYHFIKDALQQGAIDLVYCPTKDQVADIFTKALSKERFNYLRDKLGVLSTQSLKGSVSV</sequence>
<dbReference type="PANTHER" id="PTHR11439">
    <property type="entry name" value="GAG-POL-RELATED RETROTRANSPOSON"/>
    <property type="match status" value="1"/>
</dbReference>
<dbReference type="AlphaFoldDB" id="A0AAD4Z6R3"/>
<dbReference type="CDD" id="cd09272">
    <property type="entry name" value="RNase_HI_RT_Ty1"/>
    <property type="match status" value="1"/>
</dbReference>
<feature type="domain" description="Reverse transcriptase Ty1/copia-type" evidence="2">
    <location>
        <begin position="1"/>
        <end position="56"/>
    </location>
</feature>
<evidence type="ECO:0000313" key="3">
    <source>
        <dbReference type="EMBL" id="KAI5334569.1"/>
    </source>
</evidence>
<proteinExistence type="predicted"/>
<dbReference type="PANTHER" id="PTHR11439:SF502">
    <property type="entry name" value="SECRETED RXLR EFFECTOR PROTEIN 161-LIKE"/>
    <property type="match status" value="1"/>
</dbReference>
<keyword evidence="4" id="KW-1185">Reference proteome</keyword>
<keyword evidence="1" id="KW-1133">Transmembrane helix</keyword>
<evidence type="ECO:0000259" key="2">
    <source>
        <dbReference type="Pfam" id="PF07727"/>
    </source>
</evidence>
<reference evidence="3 4" key="1">
    <citation type="journal article" date="2022" name="G3 (Bethesda)">
        <title>Whole-genome sequence and methylome profiling of the almond [Prunus dulcis (Mill.) D.A. Webb] cultivar 'Nonpareil'.</title>
        <authorList>
            <person name="D'Amico-Willman K.M."/>
            <person name="Ouma W.Z."/>
            <person name="Meulia T."/>
            <person name="Sideli G.M."/>
            <person name="Gradziel T.M."/>
            <person name="Fresnedo-Ramirez J."/>
        </authorList>
    </citation>
    <scope>NUCLEOTIDE SEQUENCE [LARGE SCALE GENOMIC DNA]</scope>
    <source>
        <strain evidence="3">Clone GOH B32 T37-40</strain>
    </source>
</reference>
<keyword evidence="1" id="KW-0472">Membrane</keyword>
<comment type="caution">
    <text evidence="3">The sequence shown here is derived from an EMBL/GenBank/DDBJ whole genome shotgun (WGS) entry which is preliminary data.</text>
</comment>
<evidence type="ECO:0000313" key="4">
    <source>
        <dbReference type="Proteomes" id="UP001054821"/>
    </source>
</evidence>
<organism evidence="3 4">
    <name type="scientific">Prunus dulcis</name>
    <name type="common">Almond</name>
    <name type="synonym">Amygdalus dulcis</name>
    <dbReference type="NCBI Taxonomy" id="3755"/>
    <lineage>
        <taxon>Eukaryota</taxon>
        <taxon>Viridiplantae</taxon>
        <taxon>Streptophyta</taxon>
        <taxon>Embryophyta</taxon>
        <taxon>Tracheophyta</taxon>
        <taxon>Spermatophyta</taxon>
        <taxon>Magnoliopsida</taxon>
        <taxon>eudicotyledons</taxon>
        <taxon>Gunneridae</taxon>
        <taxon>Pentapetalae</taxon>
        <taxon>rosids</taxon>
        <taxon>fabids</taxon>
        <taxon>Rosales</taxon>
        <taxon>Rosaceae</taxon>
        <taxon>Amygdaloideae</taxon>
        <taxon>Amygdaleae</taxon>
        <taxon>Prunus</taxon>
    </lineage>
</organism>